<comment type="caution">
    <text evidence="2">The sequence shown here is derived from an EMBL/GenBank/DDBJ whole genome shotgun (WGS) entry which is preliminary data.</text>
</comment>
<evidence type="ECO:0000313" key="2">
    <source>
        <dbReference type="EMBL" id="GAA4647846.1"/>
    </source>
</evidence>
<dbReference type="InterPro" id="IPR001563">
    <property type="entry name" value="Peptidase_S10"/>
</dbReference>
<evidence type="ECO:0000313" key="3">
    <source>
        <dbReference type="Proteomes" id="UP001500604"/>
    </source>
</evidence>
<keyword evidence="1" id="KW-0732">Signal</keyword>
<feature type="signal peptide" evidence="1">
    <location>
        <begin position="1"/>
        <end position="24"/>
    </location>
</feature>
<dbReference type="Proteomes" id="UP001500604">
    <property type="component" value="Unassembled WGS sequence"/>
</dbReference>
<evidence type="ECO:0000256" key="1">
    <source>
        <dbReference type="SAM" id="SignalP"/>
    </source>
</evidence>
<dbReference type="SUPFAM" id="SSF53474">
    <property type="entry name" value="alpha/beta-Hydrolases"/>
    <property type="match status" value="1"/>
</dbReference>
<reference evidence="3" key="1">
    <citation type="journal article" date="2019" name="Int. J. Syst. Evol. Microbiol.">
        <title>The Global Catalogue of Microorganisms (GCM) 10K type strain sequencing project: providing services to taxonomists for standard genome sequencing and annotation.</title>
        <authorList>
            <consortium name="The Broad Institute Genomics Platform"/>
            <consortium name="The Broad Institute Genome Sequencing Center for Infectious Disease"/>
            <person name="Wu L."/>
            <person name="Ma J."/>
        </authorList>
    </citation>
    <scope>NUCLEOTIDE SEQUENCE [LARGE SCALE GENOMIC DNA]</scope>
    <source>
        <strain evidence="3">JCM 17805</strain>
    </source>
</reference>
<proteinExistence type="predicted"/>
<dbReference type="InterPro" id="IPR029058">
    <property type="entry name" value="AB_hydrolase_fold"/>
</dbReference>
<protein>
    <submittedName>
        <fullName evidence="2">Peptidase S10</fullName>
    </submittedName>
</protein>
<dbReference type="Gene3D" id="3.40.50.1820">
    <property type="entry name" value="alpha/beta hydrolase"/>
    <property type="match status" value="1"/>
</dbReference>
<keyword evidence="3" id="KW-1185">Reference proteome</keyword>
<sequence length="497" mass="55681">MHLSAMAAASLILLFCCYQPEAIADTEKPPEKEVYVRYTRCGGQEIAFQVTLESFAIAAQGMRPAVDIHVWRYNRIPENTDLSDPAQRATLFAWSGGPGASAMTLHMGLLGPKRINLQNSPDTGDPLAASIEDNPECLLDLMDIVLIDPPGTGYSGSTDKDNLQYYFNSDRDAKVLADTISQYVKRYNLWRQPRFILGESYGAARAVKVTRELIQQGLPVAGMILLAPHLFYSCTDNVDALCCNWNLQSYAVTARYHGLSAESAEQNINLDRFLNTLKSFSNNTYLPAMINGYKGQHQYPESLSQTLVRYTGMTEQDFQTYGYCPSPTDFIESTLRNAQIIPALKDSRFHIPFETYTGARTLINPIILINQTYIPLFNEYLYSELKPEKEQPYISFNPKILSDWQQLTGDTMNAAIDDITASMMAQRQLRVLALAGLYDLQIPFRAIEYVLSRPGIDPSRVDIRFLPSGHGPYVDEDGLIAVSQAIRSMVTKTLSDH</sequence>
<accession>A0ABP8UVD2</accession>
<name>A0ABP8UVD2_9GAMM</name>
<feature type="chain" id="PRO_5046455383" evidence="1">
    <location>
        <begin position="25"/>
        <end position="497"/>
    </location>
</feature>
<dbReference type="Pfam" id="PF00450">
    <property type="entry name" value="Peptidase_S10"/>
    <property type="match status" value="1"/>
</dbReference>
<gene>
    <name evidence="2" type="ORF">GCM10023116_01080</name>
</gene>
<dbReference type="RefSeq" id="WP_345192747.1">
    <property type="nucleotide sequence ID" value="NZ_BAABFL010000007.1"/>
</dbReference>
<dbReference type="EMBL" id="BAABFL010000007">
    <property type="protein sequence ID" value="GAA4647846.1"/>
    <property type="molecule type" value="Genomic_DNA"/>
</dbReference>
<organism evidence="2 3">
    <name type="scientific">Kistimonas scapharcae</name>
    <dbReference type="NCBI Taxonomy" id="1036133"/>
    <lineage>
        <taxon>Bacteria</taxon>
        <taxon>Pseudomonadati</taxon>
        <taxon>Pseudomonadota</taxon>
        <taxon>Gammaproteobacteria</taxon>
        <taxon>Oceanospirillales</taxon>
        <taxon>Endozoicomonadaceae</taxon>
        <taxon>Kistimonas</taxon>
    </lineage>
</organism>